<dbReference type="SUPFAM" id="SSF51735">
    <property type="entry name" value="NAD(P)-binding Rossmann-fold domains"/>
    <property type="match status" value="1"/>
</dbReference>
<gene>
    <name evidence="2" type="ORF">SUNI508_03828</name>
</gene>
<evidence type="ECO:0000313" key="2">
    <source>
        <dbReference type="EMBL" id="KAK9423812.1"/>
    </source>
</evidence>
<dbReference type="InterPro" id="IPR036291">
    <property type="entry name" value="NAD(P)-bd_dom_sf"/>
</dbReference>
<dbReference type="InterPro" id="IPR051783">
    <property type="entry name" value="NAD(P)-dependent_oxidoreduct"/>
</dbReference>
<proteinExistence type="predicted"/>
<dbReference type="Proteomes" id="UP001408356">
    <property type="component" value="Unassembled WGS sequence"/>
</dbReference>
<dbReference type="Gene3D" id="3.40.50.720">
    <property type="entry name" value="NAD(P)-binding Rossmann-like Domain"/>
    <property type="match status" value="1"/>
</dbReference>
<dbReference type="Pfam" id="PF01370">
    <property type="entry name" value="Epimerase"/>
    <property type="match status" value="1"/>
</dbReference>
<dbReference type="EMBL" id="JARVKF010000057">
    <property type="protein sequence ID" value="KAK9423812.1"/>
    <property type="molecule type" value="Genomic_DNA"/>
</dbReference>
<keyword evidence="3" id="KW-1185">Reference proteome</keyword>
<dbReference type="PANTHER" id="PTHR48079">
    <property type="entry name" value="PROTEIN YEEZ"/>
    <property type="match status" value="1"/>
</dbReference>
<name>A0ABR2VA80_9PEZI</name>
<protein>
    <recommendedName>
        <fullName evidence="1">NAD-dependent epimerase/dehydratase domain-containing protein</fullName>
    </recommendedName>
</protein>
<organism evidence="2 3">
    <name type="scientific">Seiridium unicorne</name>
    <dbReference type="NCBI Taxonomy" id="138068"/>
    <lineage>
        <taxon>Eukaryota</taxon>
        <taxon>Fungi</taxon>
        <taxon>Dikarya</taxon>
        <taxon>Ascomycota</taxon>
        <taxon>Pezizomycotina</taxon>
        <taxon>Sordariomycetes</taxon>
        <taxon>Xylariomycetidae</taxon>
        <taxon>Amphisphaeriales</taxon>
        <taxon>Sporocadaceae</taxon>
        <taxon>Seiridium</taxon>
    </lineage>
</organism>
<evidence type="ECO:0000259" key="1">
    <source>
        <dbReference type="Pfam" id="PF01370"/>
    </source>
</evidence>
<evidence type="ECO:0000313" key="3">
    <source>
        <dbReference type="Proteomes" id="UP001408356"/>
    </source>
</evidence>
<dbReference type="InterPro" id="IPR001509">
    <property type="entry name" value="Epimerase_deHydtase"/>
</dbReference>
<dbReference type="PANTHER" id="PTHR48079:SF6">
    <property type="entry name" value="NAD(P)-BINDING DOMAIN-CONTAINING PROTEIN-RELATED"/>
    <property type="match status" value="1"/>
</dbReference>
<reference evidence="2 3" key="1">
    <citation type="journal article" date="2024" name="J. Plant Pathol.">
        <title>Sequence and assembly of the genome of Seiridium unicorne, isolate CBS 538.82, causal agent of cypress canker disease.</title>
        <authorList>
            <person name="Scali E."/>
            <person name="Rocca G.D."/>
            <person name="Danti R."/>
            <person name="Garbelotto M."/>
            <person name="Barberini S."/>
            <person name="Baroncelli R."/>
            <person name="Emiliani G."/>
        </authorList>
    </citation>
    <scope>NUCLEOTIDE SEQUENCE [LARGE SCALE GENOMIC DNA]</scope>
    <source>
        <strain evidence="2 3">BM-138-508</strain>
    </source>
</reference>
<comment type="caution">
    <text evidence="2">The sequence shown here is derived from an EMBL/GenBank/DDBJ whole genome shotgun (WGS) entry which is preliminary data.</text>
</comment>
<feature type="domain" description="NAD-dependent epimerase/dehydratase" evidence="1">
    <location>
        <begin position="5"/>
        <end position="85"/>
    </location>
</feature>
<sequence>MSHNILITGGSGYLGGTLLARLGTSKLPSYNKLFALVRTYEQAQKVKELYGAEPFQIDAYDEAAIHKAVVNNGITIVFHLIDPVNSTSQVAFIKALGEVKKRKGGDTAGAKVFSSHAGAPNDRPLLDTQPDLYEIQKSQKSHIPLMNAAVQTNNTVIELSETLGVRSYIFSPCIVYGKGEGFGNPISIQTVAIVKAAKATRRVYTTDEGKPTWPVCHILDNTNLYLFLLGAMLSGSNPDHGKNGYYLAASGSVVWTNLYAAMAATLLERGVIDDATIEAADHAAVEKMAQGIGYPPEFVNSALGGNCTFTANHGEKMGWKPTYKPEHILEDAGNEVDLILANIQ</sequence>
<accession>A0ABR2VA80</accession>